<dbReference type="EMBL" id="NBAQ01000002">
    <property type="protein sequence ID" value="POQ05511.1"/>
    <property type="molecule type" value="Genomic_DNA"/>
</dbReference>
<dbReference type="AlphaFoldDB" id="A0AAE5S9L5"/>
<sequence>MDAKNLAVLQEMRDSMKYMPATDPSETPKTVAWLKILAQSLSEPEPRKSPKPKKRKSGAGSPKASKPTHAKSATTAMSNKKKRKQDLDAQRLRSRLLSDKTLAAKYRDCRECGRPVHIGENIPLYPVRCERCRNRDGQIDLGIRASKGSQFSEITVVPGGAPGLGKRK</sequence>
<feature type="compositionally biased region" description="Low complexity" evidence="1">
    <location>
        <begin position="58"/>
        <end position="67"/>
    </location>
</feature>
<dbReference type="Proteomes" id="UP000237295">
    <property type="component" value="Unassembled WGS sequence"/>
</dbReference>
<evidence type="ECO:0000313" key="2">
    <source>
        <dbReference type="EMBL" id="POQ05511.1"/>
    </source>
</evidence>
<accession>A0AAE5S9L5</accession>
<reference evidence="2 3" key="1">
    <citation type="submission" date="2017-03" db="EMBL/GenBank/DDBJ databases">
        <authorList>
            <person name="Hulin M.T."/>
        </authorList>
    </citation>
    <scope>NUCLEOTIDE SEQUENCE [LARGE SCALE GENOMIC DNA]</scope>
    <source>
        <strain evidence="2 3">5264</strain>
    </source>
</reference>
<gene>
    <name evidence="2" type="ORF">CXB42_05050</name>
</gene>
<comment type="caution">
    <text evidence="2">The sequence shown here is derived from an EMBL/GenBank/DDBJ whole genome shotgun (WGS) entry which is preliminary data.</text>
</comment>
<evidence type="ECO:0000256" key="1">
    <source>
        <dbReference type="SAM" id="MobiDB-lite"/>
    </source>
</evidence>
<feature type="region of interest" description="Disordered" evidence="1">
    <location>
        <begin position="37"/>
        <end position="94"/>
    </location>
</feature>
<organism evidence="2 3">
    <name type="scientific">Pseudomonas syringae pv. syringae</name>
    <dbReference type="NCBI Taxonomy" id="321"/>
    <lineage>
        <taxon>Bacteria</taxon>
        <taxon>Pseudomonadati</taxon>
        <taxon>Pseudomonadota</taxon>
        <taxon>Gammaproteobacteria</taxon>
        <taxon>Pseudomonadales</taxon>
        <taxon>Pseudomonadaceae</taxon>
        <taxon>Pseudomonas</taxon>
        <taxon>Pseudomonas syringae</taxon>
    </lineage>
</organism>
<proteinExistence type="predicted"/>
<protein>
    <submittedName>
        <fullName evidence="2">Uncharacterized protein</fullName>
    </submittedName>
</protein>
<name>A0AAE5S9L5_PSESY</name>
<evidence type="ECO:0000313" key="3">
    <source>
        <dbReference type="Proteomes" id="UP000237295"/>
    </source>
</evidence>